<dbReference type="EMBL" id="CABWIE010000030">
    <property type="protein sequence ID" value="VWL99445.1"/>
    <property type="molecule type" value="Genomic_DNA"/>
</dbReference>
<dbReference type="SUPFAM" id="SSF49367">
    <property type="entry name" value="Superoxide reductase-like"/>
    <property type="match status" value="1"/>
</dbReference>
<dbReference type="Proteomes" id="UP000361836">
    <property type="component" value="Unassembled WGS sequence"/>
</dbReference>
<dbReference type="Proteomes" id="UP000330807">
    <property type="component" value="Unassembled WGS sequence"/>
</dbReference>
<dbReference type="Pfam" id="PF01880">
    <property type="entry name" value="Desulfoferrodox"/>
    <property type="match status" value="1"/>
</dbReference>
<keyword evidence="10" id="KW-1185">Reference proteome</keyword>
<evidence type="ECO:0000313" key="10">
    <source>
        <dbReference type="Proteomes" id="UP000361836"/>
    </source>
</evidence>
<sequence length="120" mass="13055">MAKFFKDPDGKLIAALGNDVATPAGCTELTANTEDAAHEKHVPVVESERDGHVIRARVGSVEHPMVSEHYIEWIALEAEGRLEVHYLQPGMKPASFFAGGSKTGTVYAYCNLHGLWSATF</sequence>
<evidence type="ECO:0000256" key="4">
    <source>
        <dbReference type="ARBA" id="ARBA00022982"/>
    </source>
</evidence>
<evidence type="ECO:0000259" key="6">
    <source>
        <dbReference type="Pfam" id="PF01880"/>
    </source>
</evidence>
<evidence type="ECO:0000256" key="2">
    <source>
        <dbReference type="ARBA" id="ARBA00022448"/>
    </source>
</evidence>
<evidence type="ECO:0000256" key="3">
    <source>
        <dbReference type="ARBA" id="ARBA00022723"/>
    </source>
</evidence>
<evidence type="ECO:0000313" key="9">
    <source>
        <dbReference type="Proteomes" id="UP000330807"/>
    </source>
</evidence>
<evidence type="ECO:0000313" key="7">
    <source>
        <dbReference type="EMBL" id="VWL99445.1"/>
    </source>
</evidence>
<protein>
    <submittedName>
        <fullName evidence="7">Desulfoferrodoxin</fullName>
        <ecNumber evidence="7">1.15.1.2</ecNumber>
    </submittedName>
</protein>
<reference evidence="9 10" key="1">
    <citation type="submission" date="2019-10" db="EMBL/GenBank/DDBJ databases">
        <authorList>
            <person name="Wolf R A."/>
        </authorList>
    </citation>
    <scope>NUCLEOTIDE SEQUENCE [LARGE SCALE GENOMIC DNA]</scope>
    <source>
        <strain evidence="8">Collinsella_aerofaciens_AK_138A</strain>
        <strain evidence="7">Collinsella_aerofaciens_MC2</strain>
    </source>
</reference>
<proteinExistence type="inferred from homology"/>
<dbReference type="InterPro" id="IPR002742">
    <property type="entry name" value="Desulfoferrodoxin_Fe-bd_dom"/>
</dbReference>
<keyword evidence="2" id="KW-0813">Transport</keyword>
<evidence type="ECO:0000256" key="5">
    <source>
        <dbReference type="ARBA" id="ARBA00023004"/>
    </source>
</evidence>
<dbReference type="GO" id="GO:0005506">
    <property type="term" value="F:iron ion binding"/>
    <property type="evidence" value="ECO:0007669"/>
    <property type="project" value="InterPro"/>
</dbReference>
<dbReference type="NCBIfam" id="TIGR00332">
    <property type="entry name" value="neela_ferrous"/>
    <property type="match status" value="1"/>
</dbReference>
<organism evidence="7 10">
    <name type="scientific">Collinsella aerofaciens</name>
    <dbReference type="NCBI Taxonomy" id="74426"/>
    <lineage>
        <taxon>Bacteria</taxon>
        <taxon>Bacillati</taxon>
        <taxon>Actinomycetota</taxon>
        <taxon>Coriobacteriia</taxon>
        <taxon>Coriobacteriales</taxon>
        <taxon>Coriobacteriaceae</taxon>
        <taxon>Collinsella</taxon>
    </lineage>
</organism>
<keyword evidence="7" id="KW-0560">Oxidoreductase</keyword>
<dbReference type="AlphaFoldDB" id="A0A5K1J8K7"/>
<feature type="domain" description="Desulfoferrodoxin ferrous iron-binding" evidence="6">
    <location>
        <begin position="34"/>
        <end position="118"/>
    </location>
</feature>
<gene>
    <name evidence="7" type="primary">dfx</name>
    <name evidence="8" type="synonym">dfx_2</name>
    <name evidence="7" type="ORF">KCJAJFAP_00639</name>
    <name evidence="8" type="ORF">LMKDKBCB_00702</name>
</gene>
<name>A0A5K1J8K7_9ACTN</name>
<dbReference type="PANTHER" id="PTHR36541:SF1">
    <property type="entry name" value="SUPEROXIDE REDUCTASE-RELATED"/>
    <property type="match status" value="1"/>
</dbReference>
<dbReference type="Gene3D" id="2.60.40.730">
    <property type="entry name" value="SOR catalytic domain"/>
    <property type="match status" value="1"/>
</dbReference>
<dbReference type="RefSeq" id="WP_152076799.1">
    <property type="nucleotide sequence ID" value="NZ_CAAKNU010000106.1"/>
</dbReference>
<dbReference type="GO" id="GO:0050605">
    <property type="term" value="F:superoxide reductase activity"/>
    <property type="evidence" value="ECO:0007669"/>
    <property type="project" value="UniProtKB-EC"/>
</dbReference>
<dbReference type="PANTHER" id="PTHR36541">
    <property type="entry name" value="SUPEROXIDE REDUCTASE-RELATED"/>
    <property type="match status" value="1"/>
</dbReference>
<dbReference type="InterPro" id="IPR036073">
    <property type="entry name" value="Desulfoferrodoxin_Fe-bd_dom_sf"/>
</dbReference>
<keyword evidence="3" id="KW-0479">Metal-binding</keyword>
<comment type="similarity">
    <text evidence="1">Belongs to the desulfoferrodoxin family.</text>
</comment>
<dbReference type="InterPro" id="IPR051233">
    <property type="entry name" value="Desulfoferrodoxin_SOR"/>
</dbReference>
<evidence type="ECO:0000313" key="8">
    <source>
        <dbReference type="EMBL" id="VWM05325.1"/>
    </source>
</evidence>
<dbReference type="EMBL" id="CABWIH010000131">
    <property type="protein sequence ID" value="VWM05325.1"/>
    <property type="molecule type" value="Genomic_DNA"/>
</dbReference>
<keyword evidence="4" id="KW-0249">Electron transport</keyword>
<dbReference type="EC" id="1.15.1.2" evidence="7"/>
<evidence type="ECO:0000256" key="1">
    <source>
        <dbReference type="ARBA" id="ARBA00005941"/>
    </source>
</evidence>
<accession>A0A5K1J8K7</accession>
<keyword evidence="5" id="KW-0408">Iron</keyword>